<dbReference type="SUPFAM" id="SSF55931">
    <property type="entry name" value="Glutamine synthetase/guanido kinase"/>
    <property type="match status" value="1"/>
</dbReference>
<dbReference type="AlphaFoldDB" id="A0A501WC94"/>
<proteinExistence type="predicted"/>
<reference evidence="1 2" key="1">
    <citation type="submission" date="2019-06" db="EMBL/GenBank/DDBJ databases">
        <title>A novel bacterium of genus Pontibacter, isolated from marine sediment.</title>
        <authorList>
            <person name="Huang H."/>
            <person name="Mo K."/>
            <person name="Hu Y."/>
        </authorList>
    </citation>
    <scope>NUCLEOTIDE SEQUENCE [LARGE SCALE GENOMIC DNA]</scope>
    <source>
        <strain evidence="1 2">HB172049</strain>
    </source>
</reference>
<dbReference type="InterPro" id="IPR050141">
    <property type="entry name" value="GCL_type2/YbdK_subfam"/>
</dbReference>
<organism evidence="1 2">
    <name type="scientific">Pontibacter mangrovi</name>
    <dbReference type="NCBI Taxonomy" id="2589816"/>
    <lineage>
        <taxon>Bacteria</taxon>
        <taxon>Pseudomonadati</taxon>
        <taxon>Bacteroidota</taxon>
        <taxon>Cytophagia</taxon>
        <taxon>Cytophagales</taxon>
        <taxon>Hymenobacteraceae</taxon>
        <taxon>Pontibacter</taxon>
    </lineage>
</organism>
<dbReference type="Pfam" id="PF04107">
    <property type="entry name" value="GCS2"/>
    <property type="match status" value="1"/>
</dbReference>
<dbReference type="InterPro" id="IPR014746">
    <property type="entry name" value="Gln_synth/guanido_kin_cat_dom"/>
</dbReference>
<protein>
    <submittedName>
        <fullName evidence="1">Glutamate--cysteine ligase</fullName>
    </submittedName>
</protein>
<evidence type="ECO:0000313" key="1">
    <source>
        <dbReference type="EMBL" id="TPE46432.1"/>
    </source>
</evidence>
<dbReference type="Proteomes" id="UP000316727">
    <property type="component" value="Unassembled WGS sequence"/>
</dbReference>
<name>A0A501WC94_9BACT</name>
<sequence>MDNPKKTLHLFEGFGVEMEYMIVERNTLQVLPITDKLIYDEVGEYLSDVEFGDIAWSNELVLHVVELKTQGPVKTLAQLHQKFQEHVQKINRMLEKYNGMLLPTGAHPLMDPYAETKLWPHEHNAVYEAYNRIFDCRGHGWSNLQSTHLNLPFYDDAEFEKLHAAIRVLLPIMPALSASTPLLDGQLTGMADSRIEVYRQNQQKLPSITGKVVPEAVFSAKDYKQQILHKMYQEIAPHDPEETLQEEFLNSRGAIARFERNTIEIRLLDIQECPLADLAVVQAIVQVLQALIDERWTSLQNLKVWHEDELSSLLLEVVQKGQEAVITNQAYLRLYGYNRSGSCTVGELWKYLIQEAVNLQGQPEVSAALNVIFSCGNLSRRISEAVGPAPSAEKIREVYLQLADCLRKGCVFLPENPC</sequence>
<keyword evidence="2" id="KW-1185">Reference proteome</keyword>
<dbReference type="GO" id="GO:0004357">
    <property type="term" value="F:glutamate-cysteine ligase activity"/>
    <property type="evidence" value="ECO:0007669"/>
    <property type="project" value="InterPro"/>
</dbReference>
<gene>
    <name evidence="1" type="ORF">FJM65_01015</name>
</gene>
<keyword evidence="1" id="KW-0436">Ligase</keyword>
<dbReference type="OrthoDB" id="9804786at2"/>
<dbReference type="PANTHER" id="PTHR36510:SF1">
    <property type="entry name" value="GLUTAMATE--CYSTEINE LIGASE 2-RELATED"/>
    <property type="match status" value="1"/>
</dbReference>
<dbReference type="GO" id="GO:0042398">
    <property type="term" value="P:modified amino acid biosynthetic process"/>
    <property type="evidence" value="ECO:0007669"/>
    <property type="project" value="InterPro"/>
</dbReference>
<dbReference type="EMBL" id="VFRQ01000001">
    <property type="protein sequence ID" value="TPE46432.1"/>
    <property type="molecule type" value="Genomic_DNA"/>
</dbReference>
<dbReference type="Gene3D" id="3.30.590.20">
    <property type="match status" value="1"/>
</dbReference>
<dbReference type="PANTHER" id="PTHR36510">
    <property type="entry name" value="GLUTAMATE--CYSTEINE LIGASE 2-RELATED"/>
    <property type="match status" value="1"/>
</dbReference>
<comment type="caution">
    <text evidence="1">The sequence shown here is derived from an EMBL/GenBank/DDBJ whole genome shotgun (WGS) entry which is preliminary data.</text>
</comment>
<evidence type="ECO:0000313" key="2">
    <source>
        <dbReference type="Proteomes" id="UP000316727"/>
    </source>
</evidence>
<accession>A0A501WC94</accession>
<dbReference type="InterPro" id="IPR006336">
    <property type="entry name" value="GCS2"/>
</dbReference>